<feature type="compositionally biased region" description="Polar residues" evidence="1">
    <location>
        <begin position="1"/>
        <end position="10"/>
    </location>
</feature>
<accession>A0AAW0E8Z6</accession>
<reference evidence="2 3" key="1">
    <citation type="journal article" date="2024" name="J Genomics">
        <title>Draft genome sequencing and assembly of Favolaschia claudopus CIRM-BRFM 2984 isolated from oak limbs.</title>
        <authorList>
            <person name="Navarro D."/>
            <person name="Drula E."/>
            <person name="Chaduli D."/>
            <person name="Cazenave R."/>
            <person name="Ahrendt S."/>
            <person name="Wang J."/>
            <person name="Lipzen A."/>
            <person name="Daum C."/>
            <person name="Barry K."/>
            <person name="Grigoriev I.V."/>
            <person name="Favel A."/>
            <person name="Rosso M.N."/>
            <person name="Martin F."/>
        </authorList>
    </citation>
    <scope>NUCLEOTIDE SEQUENCE [LARGE SCALE GENOMIC DNA]</scope>
    <source>
        <strain evidence="2 3">CIRM-BRFM 2984</strain>
    </source>
</reference>
<dbReference type="SUPFAM" id="SSF88697">
    <property type="entry name" value="PUA domain-like"/>
    <property type="match status" value="1"/>
</dbReference>
<feature type="region of interest" description="Disordered" evidence="1">
    <location>
        <begin position="1"/>
        <end position="27"/>
    </location>
</feature>
<dbReference type="Proteomes" id="UP001362999">
    <property type="component" value="Unassembled WGS sequence"/>
</dbReference>
<proteinExistence type="predicted"/>
<organism evidence="2 3">
    <name type="scientific">Favolaschia claudopus</name>
    <dbReference type="NCBI Taxonomy" id="2862362"/>
    <lineage>
        <taxon>Eukaryota</taxon>
        <taxon>Fungi</taxon>
        <taxon>Dikarya</taxon>
        <taxon>Basidiomycota</taxon>
        <taxon>Agaricomycotina</taxon>
        <taxon>Agaricomycetes</taxon>
        <taxon>Agaricomycetidae</taxon>
        <taxon>Agaricales</taxon>
        <taxon>Marasmiineae</taxon>
        <taxon>Mycenaceae</taxon>
        <taxon>Favolaschia</taxon>
    </lineage>
</organism>
<evidence type="ECO:0000313" key="2">
    <source>
        <dbReference type="EMBL" id="KAK7061837.1"/>
    </source>
</evidence>
<name>A0AAW0E8Z6_9AGAR</name>
<comment type="caution">
    <text evidence="2">The sequence shown here is derived from an EMBL/GenBank/DDBJ whole genome shotgun (WGS) entry which is preliminary data.</text>
</comment>
<evidence type="ECO:0000256" key="1">
    <source>
        <dbReference type="SAM" id="MobiDB-lite"/>
    </source>
</evidence>
<dbReference type="InterPro" id="IPR015947">
    <property type="entry name" value="PUA-like_sf"/>
</dbReference>
<sequence length="169" mass="19304">MKDSSSTTIRQVRRSKSDALAKTSSSRDAAQKTKSDILISIMPLYMNRIVERTKDHEFRNYLIPKAVSRMWLYVSSPEQTLKYIAVVSHGKLPGEIENQDGIGNADFNAGAGVACGAYAYEIKELYELLEPLPLKQMQSRYGVSFPQRYTYVLQRMIDDIVLEDQKRLF</sequence>
<dbReference type="AlphaFoldDB" id="A0AAW0E8Z6"/>
<gene>
    <name evidence="2" type="ORF">R3P38DRAFT_3166826</name>
</gene>
<keyword evidence="3" id="KW-1185">Reference proteome</keyword>
<evidence type="ECO:0000313" key="3">
    <source>
        <dbReference type="Proteomes" id="UP001362999"/>
    </source>
</evidence>
<dbReference type="EMBL" id="JAWWNJ010000002">
    <property type="protein sequence ID" value="KAK7061837.1"/>
    <property type="molecule type" value="Genomic_DNA"/>
</dbReference>
<protein>
    <submittedName>
        <fullName evidence="2">Uncharacterized protein</fullName>
    </submittedName>
</protein>